<comment type="caution">
    <text evidence="2">The sequence shown here is derived from an EMBL/GenBank/DDBJ whole genome shotgun (WGS) entry which is preliminary data.</text>
</comment>
<dbReference type="Proteomes" id="UP000281406">
    <property type="component" value="Unassembled WGS sequence"/>
</dbReference>
<evidence type="ECO:0000313" key="2">
    <source>
        <dbReference type="EMBL" id="ROL51366.1"/>
    </source>
</evidence>
<keyword evidence="1" id="KW-0472">Membrane</keyword>
<keyword evidence="1" id="KW-1133">Transmembrane helix</keyword>
<name>A0A3N0YYJ8_ANAGA</name>
<dbReference type="EMBL" id="RJVU01018862">
    <property type="protein sequence ID" value="ROL51366.1"/>
    <property type="molecule type" value="Genomic_DNA"/>
</dbReference>
<organism evidence="2 3">
    <name type="scientific">Anabarilius grahami</name>
    <name type="common">Kanglang fish</name>
    <name type="synonym">Barilius grahami</name>
    <dbReference type="NCBI Taxonomy" id="495550"/>
    <lineage>
        <taxon>Eukaryota</taxon>
        <taxon>Metazoa</taxon>
        <taxon>Chordata</taxon>
        <taxon>Craniata</taxon>
        <taxon>Vertebrata</taxon>
        <taxon>Euteleostomi</taxon>
        <taxon>Actinopterygii</taxon>
        <taxon>Neopterygii</taxon>
        <taxon>Teleostei</taxon>
        <taxon>Ostariophysi</taxon>
        <taxon>Cypriniformes</taxon>
        <taxon>Xenocyprididae</taxon>
        <taxon>Xenocypridinae</taxon>
        <taxon>Xenocypridinae incertae sedis</taxon>
        <taxon>Anabarilius</taxon>
    </lineage>
</organism>
<sequence>MIRWPDRRRAPMPIQHVESAEKKPTRINFSRQSADEQKLPDGRIVVWSPGVCPVVLVLYVPELIFSSLFLVSVCYIGFSFWITFTDHHTDTRTHLTDHHSLRTFTAHRSPCVTTLLLSVLLLCVYIVSYNLV</sequence>
<protein>
    <submittedName>
        <fullName evidence="2">Uncharacterized protein</fullName>
    </submittedName>
</protein>
<keyword evidence="1" id="KW-0812">Transmembrane</keyword>
<feature type="transmembrane region" description="Helical" evidence="1">
    <location>
        <begin position="111"/>
        <end position="131"/>
    </location>
</feature>
<reference evidence="2 3" key="1">
    <citation type="submission" date="2018-10" db="EMBL/GenBank/DDBJ databases">
        <title>Genome assembly for a Yunnan-Guizhou Plateau 3E fish, Anabarilius grahami (Regan), and its evolutionary and genetic applications.</title>
        <authorList>
            <person name="Jiang W."/>
        </authorList>
    </citation>
    <scope>NUCLEOTIDE SEQUENCE [LARGE SCALE GENOMIC DNA]</scope>
    <source>
        <strain evidence="2">AG-KIZ</strain>
        <tissue evidence="2">Muscle</tissue>
    </source>
</reference>
<gene>
    <name evidence="2" type="ORF">DPX16_22462</name>
</gene>
<proteinExistence type="predicted"/>
<evidence type="ECO:0000313" key="3">
    <source>
        <dbReference type="Proteomes" id="UP000281406"/>
    </source>
</evidence>
<accession>A0A3N0YYJ8</accession>
<keyword evidence="3" id="KW-1185">Reference proteome</keyword>
<evidence type="ECO:0000256" key="1">
    <source>
        <dbReference type="SAM" id="Phobius"/>
    </source>
</evidence>
<feature type="transmembrane region" description="Helical" evidence="1">
    <location>
        <begin position="67"/>
        <end position="84"/>
    </location>
</feature>
<dbReference type="AlphaFoldDB" id="A0A3N0YYJ8"/>